<dbReference type="Pfam" id="PF07859">
    <property type="entry name" value="Abhydrolase_3"/>
    <property type="match status" value="1"/>
</dbReference>
<dbReference type="PANTHER" id="PTHR48081:SF8">
    <property type="entry name" value="ALPHA_BETA HYDROLASE FOLD-3 DOMAIN-CONTAINING PROTEIN-RELATED"/>
    <property type="match status" value="1"/>
</dbReference>
<protein>
    <recommendedName>
        <fullName evidence="2">Alpha/beta hydrolase fold-3 domain-containing protein</fullName>
    </recommendedName>
</protein>
<dbReference type="InterPro" id="IPR029058">
    <property type="entry name" value="AB_hydrolase_fold"/>
</dbReference>
<dbReference type="EMBL" id="JAPDHF010000021">
    <property type="protein sequence ID" value="KAJ4005563.1"/>
    <property type="molecule type" value="Genomic_DNA"/>
</dbReference>
<sequence length="340" mass="38035">MALSNEERLRLADIDPELSEYLKSNPIPQLDTSNATKAIANLRWYMQSLHSKDLEQGVLERDIYYTNRQGQSLRAHVYEPVTRSETPEPLVVYIHGGGWTIGSPEDAERSCRDIVRNLGVVCVAPSYRLGPEDPFTAGINDIWDGVQWIASHAESELRVSLTKGFVVGGSSAGGNMAAIVSHLARDEKLSPAITGVFLLAPMILPQEAKESLPEKYRDMYLSRTQSDCMNDPILTPGLDKIFRESAAGNTSSPFFVPFIWPTGHHDLPRTYFQVCGMDILRDEDLIYEQVLREDNGIETRLDVYPGMPHIFWGSFSHLTKGKKAAVDLINGIRWLLESSN</sequence>
<feature type="domain" description="Alpha/beta hydrolase fold-3" evidence="2">
    <location>
        <begin position="91"/>
        <end position="312"/>
    </location>
</feature>
<dbReference type="GO" id="GO:0016787">
    <property type="term" value="F:hydrolase activity"/>
    <property type="evidence" value="ECO:0007669"/>
    <property type="project" value="UniProtKB-KW"/>
</dbReference>
<comment type="caution">
    <text evidence="3">The sequence shown here is derived from an EMBL/GenBank/DDBJ whole genome shotgun (WGS) entry which is preliminary data.</text>
</comment>
<dbReference type="InterPro" id="IPR013094">
    <property type="entry name" value="AB_hydrolase_3"/>
</dbReference>
<keyword evidence="1" id="KW-0378">Hydrolase</keyword>
<evidence type="ECO:0000259" key="2">
    <source>
        <dbReference type="Pfam" id="PF07859"/>
    </source>
</evidence>
<dbReference type="SUPFAM" id="SSF53474">
    <property type="entry name" value="alpha/beta-Hydrolases"/>
    <property type="match status" value="1"/>
</dbReference>
<evidence type="ECO:0000313" key="4">
    <source>
        <dbReference type="Proteomes" id="UP001152130"/>
    </source>
</evidence>
<evidence type="ECO:0000313" key="3">
    <source>
        <dbReference type="EMBL" id="KAJ4005563.1"/>
    </source>
</evidence>
<reference evidence="3" key="1">
    <citation type="submission" date="2022-10" db="EMBL/GenBank/DDBJ databases">
        <title>Fusarium specimens isolated from Avocado Roots.</title>
        <authorList>
            <person name="Stajich J."/>
            <person name="Roper C."/>
            <person name="Heimlech-Rivalta G."/>
        </authorList>
    </citation>
    <scope>NUCLEOTIDE SEQUENCE</scope>
    <source>
        <strain evidence="3">CF00143</strain>
    </source>
</reference>
<dbReference type="AlphaFoldDB" id="A0A9W8PH07"/>
<dbReference type="InterPro" id="IPR050300">
    <property type="entry name" value="GDXG_lipolytic_enzyme"/>
</dbReference>
<proteinExistence type="predicted"/>
<keyword evidence="4" id="KW-1185">Reference proteome</keyword>
<gene>
    <name evidence="3" type="ORF">NW766_011113</name>
</gene>
<name>A0A9W8PH07_9HYPO</name>
<dbReference type="Proteomes" id="UP001152130">
    <property type="component" value="Unassembled WGS sequence"/>
</dbReference>
<evidence type="ECO:0000256" key="1">
    <source>
        <dbReference type="ARBA" id="ARBA00022801"/>
    </source>
</evidence>
<dbReference type="OrthoDB" id="408631at2759"/>
<dbReference type="PANTHER" id="PTHR48081">
    <property type="entry name" value="AB HYDROLASE SUPERFAMILY PROTEIN C4A8.06C"/>
    <property type="match status" value="1"/>
</dbReference>
<dbReference type="Gene3D" id="3.40.50.1820">
    <property type="entry name" value="alpha/beta hydrolase"/>
    <property type="match status" value="1"/>
</dbReference>
<accession>A0A9W8PH07</accession>
<organism evidence="3 4">
    <name type="scientific">Fusarium irregulare</name>
    <dbReference type="NCBI Taxonomy" id="2494466"/>
    <lineage>
        <taxon>Eukaryota</taxon>
        <taxon>Fungi</taxon>
        <taxon>Dikarya</taxon>
        <taxon>Ascomycota</taxon>
        <taxon>Pezizomycotina</taxon>
        <taxon>Sordariomycetes</taxon>
        <taxon>Hypocreomycetidae</taxon>
        <taxon>Hypocreales</taxon>
        <taxon>Nectriaceae</taxon>
        <taxon>Fusarium</taxon>
        <taxon>Fusarium incarnatum-equiseti species complex</taxon>
    </lineage>
</organism>